<dbReference type="CDD" id="cd16917">
    <property type="entry name" value="HATPase_UhpB-NarQ-NarX-like"/>
    <property type="match status" value="1"/>
</dbReference>
<dbReference type="GO" id="GO:0046983">
    <property type="term" value="F:protein dimerization activity"/>
    <property type="evidence" value="ECO:0007669"/>
    <property type="project" value="InterPro"/>
</dbReference>
<keyword evidence="8" id="KW-0812">Transmembrane</keyword>
<dbReference type="RefSeq" id="WP_093194358.1">
    <property type="nucleotide sequence ID" value="NZ_FNEV01000009.1"/>
</dbReference>
<feature type="transmembrane region" description="Helical" evidence="8">
    <location>
        <begin position="112"/>
        <end position="133"/>
    </location>
</feature>
<dbReference type="PANTHER" id="PTHR24421:SF60">
    <property type="entry name" value="SENSOR HISTIDINE KINASE COMP"/>
    <property type="match status" value="1"/>
</dbReference>
<accession>A0A1G8VEW2</accession>
<organism evidence="10 11">
    <name type="scientific">Salimicrobium halophilum</name>
    <dbReference type="NCBI Taxonomy" id="86666"/>
    <lineage>
        <taxon>Bacteria</taxon>
        <taxon>Bacillati</taxon>
        <taxon>Bacillota</taxon>
        <taxon>Bacilli</taxon>
        <taxon>Bacillales</taxon>
        <taxon>Bacillaceae</taxon>
        <taxon>Salimicrobium</taxon>
    </lineage>
</organism>
<dbReference type="AlphaFoldDB" id="A0A1G8VEW2"/>
<evidence type="ECO:0000256" key="3">
    <source>
        <dbReference type="ARBA" id="ARBA00022679"/>
    </source>
</evidence>
<dbReference type="PROSITE" id="PS50109">
    <property type="entry name" value="HIS_KIN"/>
    <property type="match status" value="1"/>
</dbReference>
<dbReference type="InterPro" id="IPR036890">
    <property type="entry name" value="HATPase_C_sf"/>
</dbReference>
<evidence type="ECO:0000313" key="11">
    <source>
        <dbReference type="Proteomes" id="UP000199225"/>
    </source>
</evidence>
<dbReference type="OrthoDB" id="9781904at2"/>
<dbReference type="InterPro" id="IPR050482">
    <property type="entry name" value="Sensor_HK_TwoCompSys"/>
</dbReference>
<evidence type="ECO:0000256" key="5">
    <source>
        <dbReference type="ARBA" id="ARBA00022777"/>
    </source>
</evidence>
<dbReference type="Proteomes" id="UP000199225">
    <property type="component" value="Unassembled WGS sequence"/>
</dbReference>
<evidence type="ECO:0000313" key="10">
    <source>
        <dbReference type="EMBL" id="SDJ64636.1"/>
    </source>
</evidence>
<feature type="transmembrane region" description="Helical" evidence="8">
    <location>
        <begin position="86"/>
        <end position="106"/>
    </location>
</feature>
<dbReference type="EC" id="2.7.13.3" evidence="2"/>
<feature type="transmembrane region" description="Helical" evidence="8">
    <location>
        <begin position="279"/>
        <end position="296"/>
    </location>
</feature>
<evidence type="ECO:0000256" key="8">
    <source>
        <dbReference type="SAM" id="Phobius"/>
    </source>
</evidence>
<dbReference type="Pfam" id="PF07730">
    <property type="entry name" value="HisKA_3"/>
    <property type="match status" value="1"/>
</dbReference>
<dbReference type="InterPro" id="IPR005467">
    <property type="entry name" value="His_kinase_dom"/>
</dbReference>
<dbReference type="SMART" id="SM00387">
    <property type="entry name" value="HATPase_c"/>
    <property type="match status" value="1"/>
</dbReference>
<keyword evidence="3" id="KW-0808">Transferase</keyword>
<evidence type="ECO:0000256" key="7">
    <source>
        <dbReference type="ARBA" id="ARBA00023012"/>
    </source>
</evidence>
<name>A0A1G8VEW2_9BACI</name>
<evidence type="ECO:0000256" key="2">
    <source>
        <dbReference type="ARBA" id="ARBA00012438"/>
    </source>
</evidence>
<evidence type="ECO:0000259" key="9">
    <source>
        <dbReference type="PROSITE" id="PS50109"/>
    </source>
</evidence>
<dbReference type="EMBL" id="FNEV01000009">
    <property type="protein sequence ID" value="SDJ64636.1"/>
    <property type="molecule type" value="Genomic_DNA"/>
</dbReference>
<feature type="transmembrane region" description="Helical" evidence="8">
    <location>
        <begin position="208"/>
        <end position="229"/>
    </location>
</feature>
<protein>
    <recommendedName>
        <fullName evidence="2">histidine kinase</fullName>
        <ecNumber evidence="2">2.7.13.3</ecNumber>
    </recommendedName>
</protein>
<keyword evidence="7" id="KW-0902">Two-component regulatory system</keyword>
<feature type="transmembrane region" description="Helical" evidence="8">
    <location>
        <begin position="178"/>
        <end position="196"/>
    </location>
</feature>
<dbReference type="GO" id="GO:0000155">
    <property type="term" value="F:phosphorelay sensor kinase activity"/>
    <property type="evidence" value="ECO:0007669"/>
    <property type="project" value="InterPro"/>
</dbReference>
<keyword evidence="5 10" id="KW-0418">Kinase</keyword>
<sequence>MNKWFYYCISITIVLGIFLITNSYSEEVAHLFDGDRHSRFSMHWNLTPFAFYLIFFIIIPLTYFVITLFISTFIHKRMPNTHSIRLMILFFHVLALGYVSTGGAIQQISFNIFANSVAFIGAPVLFIHFLYVYFEEVETYFFSKWVYQSAYVLFALSVFFDVYGLINGETLAWMNQVQYVILLFFYALMFSVVYAGMVTLRHTVYRSFFKYISIGVTVTFAPYVFLYLIPKLLTGMPVIGIEYAAFCLIALPITFLYLLSKQQFIDINFLLQRLRYHALISLVPSILIAFMANLIIDWSLSFEMYMQLLFSSFLVLTLVLTIVEVVNFRLQRVLFSDRTNFQESLHKVTSNFKDQYSAVDLMDEICSEITDTLVLTTTHAYSYHTKRHMFCVNDPLPEDLLPHLQKTFHNRDFEVGEIIETEKGFGIVVSESLDKITVIFSRGKQDFTTLNREEKKYLQIISMNANIAIENMSLIEDLMKQLQTLKSDKTNQYPAWLSRLLFKISEEQREQLSIDIHDTVLQELLYLYRRMDELHTNREELPLSLRSELSMYKEQLLDSIHLTRETCSELRPTFLKEVGLVQSLDNLIQQYQLRSNFTVYLYAKHFHTELDQEMMLTIYRIVQELLTNTMKHSGAKHVHLRLFGDRDEVKITYEDDGEGMDKSYKWDAFTHIGLSGIEHRVNGLKGTLNIDTAKGEGFRAEIIFPLHQKGRERHDENIDRG</sequence>
<feature type="transmembrane region" description="Helical" evidence="8">
    <location>
        <begin position="241"/>
        <end position="259"/>
    </location>
</feature>
<dbReference type="GO" id="GO:0016020">
    <property type="term" value="C:membrane"/>
    <property type="evidence" value="ECO:0007669"/>
    <property type="project" value="InterPro"/>
</dbReference>
<keyword evidence="11" id="KW-1185">Reference proteome</keyword>
<feature type="domain" description="Histidine kinase" evidence="9">
    <location>
        <begin position="618"/>
        <end position="708"/>
    </location>
</feature>
<proteinExistence type="predicted"/>
<dbReference type="InterPro" id="IPR003594">
    <property type="entry name" value="HATPase_dom"/>
</dbReference>
<evidence type="ECO:0000256" key="4">
    <source>
        <dbReference type="ARBA" id="ARBA00022741"/>
    </source>
</evidence>
<dbReference type="InterPro" id="IPR011712">
    <property type="entry name" value="Sig_transdc_His_kin_sub3_dim/P"/>
</dbReference>
<keyword evidence="6" id="KW-0067">ATP-binding</keyword>
<feature type="transmembrane region" description="Helical" evidence="8">
    <location>
        <begin position="49"/>
        <end position="74"/>
    </location>
</feature>
<feature type="transmembrane region" description="Helical" evidence="8">
    <location>
        <begin position="145"/>
        <end position="166"/>
    </location>
</feature>
<dbReference type="PANTHER" id="PTHR24421">
    <property type="entry name" value="NITRATE/NITRITE SENSOR PROTEIN NARX-RELATED"/>
    <property type="match status" value="1"/>
</dbReference>
<dbReference type="STRING" id="86666.SAMN04490247_2659"/>
<keyword evidence="8" id="KW-0472">Membrane</keyword>
<keyword evidence="4" id="KW-0547">Nucleotide-binding</keyword>
<dbReference type="Pfam" id="PF02518">
    <property type="entry name" value="HATPase_c"/>
    <property type="match status" value="1"/>
</dbReference>
<dbReference type="SUPFAM" id="SSF55874">
    <property type="entry name" value="ATPase domain of HSP90 chaperone/DNA topoisomerase II/histidine kinase"/>
    <property type="match status" value="1"/>
</dbReference>
<comment type="catalytic activity">
    <reaction evidence="1">
        <text>ATP + protein L-histidine = ADP + protein N-phospho-L-histidine.</text>
        <dbReference type="EC" id="2.7.13.3"/>
    </reaction>
</comment>
<dbReference type="GO" id="GO:0005524">
    <property type="term" value="F:ATP binding"/>
    <property type="evidence" value="ECO:0007669"/>
    <property type="project" value="UniProtKB-KW"/>
</dbReference>
<evidence type="ECO:0000256" key="1">
    <source>
        <dbReference type="ARBA" id="ARBA00000085"/>
    </source>
</evidence>
<feature type="transmembrane region" description="Helical" evidence="8">
    <location>
        <begin position="308"/>
        <end position="328"/>
    </location>
</feature>
<keyword evidence="8" id="KW-1133">Transmembrane helix</keyword>
<evidence type="ECO:0000256" key="6">
    <source>
        <dbReference type="ARBA" id="ARBA00022840"/>
    </source>
</evidence>
<reference evidence="11" key="1">
    <citation type="submission" date="2016-10" db="EMBL/GenBank/DDBJ databases">
        <authorList>
            <person name="Varghese N."/>
            <person name="Submissions S."/>
        </authorList>
    </citation>
    <scope>NUCLEOTIDE SEQUENCE [LARGE SCALE GENOMIC DNA]</scope>
    <source>
        <strain evidence="11">DSM 4771</strain>
    </source>
</reference>
<dbReference type="Gene3D" id="3.30.565.10">
    <property type="entry name" value="Histidine kinase-like ATPase, C-terminal domain"/>
    <property type="match status" value="1"/>
</dbReference>
<gene>
    <name evidence="10" type="ORF">SAMN04490247_2659</name>
</gene>